<reference evidence="2 3" key="1">
    <citation type="journal article" date="2019" name="Nat. Microbiol.">
        <title>Mediterranean grassland soil C-N compound turnover is dependent on rainfall and depth, and is mediated by genomically divergent microorganisms.</title>
        <authorList>
            <person name="Diamond S."/>
            <person name="Andeer P.F."/>
            <person name="Li Z."/>
            <person name="Crits-Christoph A."/>
            <person name="Burstein D."/>
            <person name="Anantharaman K."/>
            <person name="Lane K.R."/>
            <person name="Thomas B.C."/>
            <person name="Pan C."/>
            <person name="Northen T.R."/>
            <person name="Banfield J.F."/>
        </authorList>
    </citation>
    <scope>NUCLEOTIDE SEQUENCE [LARGE SCALE GENOMIC DNA]</scope>
    <source>
        <strain evidence="2">WS_11</strain>
    </source>
</reference>
<evidence type="ECO:0000256" key="1">
    <source>
        <dbReference type="SAM" id="MobiDB-lite"/>
    </source>
</evidence>
<dbReference type="PANTHER" id="PTHR12993:SF11">
    <property type="entry name" value="N-ACETYLGLUCOSAMINYL-PHOSPHATIDYLINOSITOL DE-N-ACETYLASE"/>
    <property type="match status" value="1"/>
</dbReference>
<name>A0A538U9W2_UNCEI</name>
<organism evidence="2 3">
    <name type="scientific">Eiseniibacteriota bacterium</name>
    <dbReference type="NCBI Taxonomy" id="2212470"/>
    <lineage>
        <taxon>Bacteria</taxon>
        <taxon>Candidatus Eiseniibacteriota</taxon>
    </lineage>
</organism>
<dbReference type="EMBL" id="VBPB01000099">
    <property type="protein sequence ID" value="TMQ72637.1"/>
    <property type="molecule type" value="Genomic_DNA"/>
</dbReference>
<sequence length="554" mass="60397">MRRDNGRTDGAAGTGRPRATRILVISPHPDDESVGCGGTIRKHVLKGDAVHVVFLTSGEAGGHGRSAEETVRLREAEARAAAEILGLASIEFWHEPDGKLRVTPAVVARLRDTIRRLKPSRLFVPHEREMHPDHRAAVRIVDRALAAVRSSRPTLLLYEVWTPLQDIDHVEDISEVMPDKVAAVRAYRTQCDAMRFVCGDLPAAGPPPARGPLMSTHHLRFEPDDSPDAAAALAAWRSTGTGRGATKVERLVEFKHRRVYERARIFRLVGAGPRGEAVVAKGAPARTLAVDALVYREILPEVGLPAPAYYGYLDQGDRSWLFIEEVRGEPFTHRSPAHRALAVRWLATLHARTSQLPLAERLPAETPEAYLRCLVTAREAIRTAWDGTPAPARPMLATLVATLDQIEAAWPDACRHCATMPHGLVHADFVNKNVIVLERHDREELMALDWGIAGWGAPAPDLEYLDPAEYLALVRPTWPGVRLADVAALKAIGTVMRHLGLVEVWAASLSDQPAWAVERLGESVAILAQVGPELPGSPARVPKTAGARPGAGTP</sequence>
<proteinExistence type="predicted"/>
<dbReference type="Proteomes" id="UP000319771">
    <property type="component" value="Unassembled WGS sequence"/>
</dbReference>
<dbReference type="Pfam" id="PF02585">
    <property type="entry name" value="PIG-L"/>
    <property type="match status" value="1"/>
</dbReference>
<dbReference type="InterPro" id="IPR011009">
    <property type="entry name" value="Kinase-like_dom_sf"/>
</dbReference>
<dbReference type="SUPFAM" id="SSF102588">
    <property type="entry name" value="LmbE-like"/>
    <property type="match status" value="1"/>
</dbReference>
<evidence type="ECO:0008006" key="4">
    <source>
        <dbReference type="Google" id="ProtNLM"/>
    </source>
</evidence>
<evidence type="ECO:0000313" key="2">
    <source>
        <dbReference type="EMBL" id="TMQ72637.1"/>
    </source>
</evidence>
<gene>
    <name evidence="2" type="ORF">E6K81_06830</name>
</gene>
<dbReference type="InterPro" id="IPR003737">
    <property type="entry name" value="GlcNAc_PI_deacetylase-related"/>
</dbReference>
<feature type="region of interest" description="Disordered" evidence="1">
    <location>
        <begin position="532"/>
        <end position="554"/>
    </location>
</feature>
<dbReference type="AlphaFoldDB" id="A0A538U9W2"/>
<dbReference type="GO" id="GO:0016811">
    <property type="term" value="F:hydrolase activity, acting on carbon-nitrogen (but not peptide) bonds, in linear amides"/>
    <property type="evidence" value="ECO:0007669"/>
    <property type="project" value="TreeGrafter"/>
</dbReference>
<comment type="caution">
    <text evidence="2">The sequence shown here is derived from an EMBL/GenBank/DDBJ whole genome shotgun (WGS) entry which is preliminary data.</text>
</comment>
<accession>A0A538U9W2</accession>
<dbReference type="Gene3D" id="3.40.50.10320">
    <property type="entry name" value="LmbE-like"/>
    <property type="match status" value="1"/>
</dbReference>
<protein>
    <recommendedName>
        <fullName evidence="4">Aminoglycoside phosphotransferase domain-containing protein</fullName>
    </recommendedName>
</protein>
<dbReference type="PANTHER" id="PTHR12993">
    <property type="entry name" value="N-ACETYLGLUCOSAMINYL-PHOSPHATIDYLINOSITOL DE-N-ACETYLASE-RELATED"/>
    <property type="match status" value="1"/>
</dbReference>
<dbReference type="SUPFAM" id="SSF56112">
    <property type="entry name" value="Protein kinase-like (PK-like)"/>
    <property type="match status" value="1"/>
</dbReference>
<dbReference type="InterPro" id="IPR024078">
    <property type="entry name" value="LmbE-like_dom_sf"/>
</dbReference>
<evidence type="ECO:0000313" key="3">
    <source>
        <dbReference type="Proteomes" id="UP000319771"/>
    </source>
</evidence>
<dbReference type="Gene3D" id="3.90.1200.10">
    <property type="match status" value="1"/>
</dbReference>